<evidence type="ECO:0000313" key="1">
    <source>
        <dbReference type="EMBL" id="URE09841.1"/>
    </source>
</evidence>
<dbReference type="Proteomes" id="UP001055439">
    <property type="component" value="Chromosome 6"/>
</dbReference>
<dbReference type="AlphaFoldDB" id="A0A9E7G6J9"/>
<dbReference type="EMBL" id="CP097508">
    <property type="protein sequence ID" value="URE09841.1"/>
    <property type="molecule type" value="Genomic_DNA"/>
</dbReference>
<proteinExistence type="predicted"/>
<sequence>MGRFLPPPQPRSTSWLLPPTARALRHLSDGVLPGEHCTTDLNCTASACTHFVTMTLTFNGLRTWSEDMEMAGVRS</sequence>
<organism evidence="1 2">
    <name type="scientific">Musa troglodytarum</name>
    <name type="common">fe'i banana</name>
    <dbReference type="NCBI Taxonomy" id="320322"/>
    <lineage>
        <taxon>Eukaryota</taxon>
        <taxon>Viridiplantae</taxon>
        <taxon>Streptophyta</taxon>
        <taxon>Embryophyta</taxon>
        <taxon>Tracheophyta</taxon>
        <taxon>Spermatophyta</taxon>
        <taxon>Magnoliopsida</taxon>
        <taxon>Liliopsida</taxon>
        <taxon>Zingiberales</taxon>
        <taxon>Musaceae</taxon>
        <taxon>Musa</taxon>
    </lineage>
</organism>
<protein>
    <submittedName>
        <fullName evidence="1">Uncharacterized protein</fullName>
    </submittedName>
</protein>
<reference evidence="1" key="1">
    <citation type="submission" date="2022-05" db="EMBL/GenBank/DDBJ databases">
        <title>The Musa troglodytarum L. genome provides insights into the mechanism of non-climacteric behaviour and enrichment of carotenoids.</title>
        <authorList>
            <person name="Wang J."/>
        </authorList>
    </citation>
    <scope>NUCLEOTIDE SEQUENCE</scope>
    <source>
        <tissue evidence="1">Leaf</tissue>
    </source>
</reference>
<keyword evidence="2" id="KW-1185">Reference proteome</keyword>
<name>A0A9E7G6J9_9LILI</name>
<evidence type="ECO:0000313" key="2">
    <source>
        <dbReference type="Proteomes" id="UP001055439"/>
    </source>
</evidence>
<accession>A0A9E7G6J9</accession>
<gene>
    <name evidence="1" type="ORF">MUK42_23875</name>
</gene>